<dbReference type="GO" id="GO:0006313">
    <property type="term" value="P:DNA transposition"/>
    <property type="evidence" value="ECO:0007669"/>
    <property type="project" value="InterPro"/>
</dbReference>
<name>A0A7S9DV91_9ALTE</name>
<organism evidence="3 6">
    <name type="scientific">Salinimonas marina</name>
    <dbReference type="NCBI Taxonomy" id="2785918"/>
    <lineage>
        <taxon>Bacteria</taxon>
        <taxon>Pseudomonadati</taxon>
        <taxon>Pseudomonadota</taxon>
        <taxon>Gammaproteobacteria</taxon>
        <taxon>Alteromonadales</taxon>
        <taxon>Alteromonadaceae</taxon>
        <taxon>Alteromonas/Salinimonas group</taxon>
        <taxon>Salinimonas</taxon>
    </lineage>
</organism>
<dbReference type="AlphaFoldDB" id="A0A7S9DV91"/>
<dbReference type="EMBL" id="CP064795">
    <property type="protein sequence ID" value="QPG06822.1"/>
    <property type="molecule type" value="Genomic_DNA"/>
</dbReference>
<feature type="domain" description="Transposase IS116/IS110/IS902 C-terminal" evidence="2">
    <location>
        <begin position="231"/>
        <end position="312"/>
    </location>
</feature>
<accession>A0A7S9DV91</accession>
<dbReference type="KEGG" id="smaa:IT774_01930"/>
<protein>
    <submittedName>
        <fullName evidence="3">IS110 family transposase</fullName>
    </submittedName>
</protein>
<dbReference type="Pfam" id="PF02371">
    <property type="entry name" value="Transposase_20"/>
    <property type="match status" value="1"/>
</dbReference>
<dbReference type="EMBL" id="CP064795">
    <property type="protein sequence ID" value="QPG04602.1"/>
    <property type="molecule type" value="Genomic_DNA"/>
</dbReference>
<dbReference type="InterPro" id="IPR002525">
    <property type="entry name" value="Transp_IS110-like_N"/>
</dbReference>
<keyword evidence="6" id="KW-1185">Reference proteome</keyword>
<dbReference type="PANTHER" id="PTHR33055:SF16">
    <property type="entry name" value="TRANSPOSASE FOR INSERTION SEQUENCE ELEMENT IS1547"/>
    <property type="match status" value="1"/>
</dbReference>
<reference evidence="3 6" key="1">
    <citation type="submission" date="2020-11" db="EMBL/GenBank/DDBJ databases">
        <title>Complete genome sequence for Salinimonas sp. strain G2-b.</title>
        <authorList>
            <person name="Park S.-J."/>
        </authorList>
    </citation>
    <scope>NUCLEOTIDE SEQUENCE [LARGE SCALE GENOMIC DNA]</scope>
    <source>
        <strain evidence="3 6">G2-b</strain>
    </source>
</reference>
<dbReference type="InterPro" id="IPR003346">
    <property type="entry name" value="Transposase_20"/>
</dbReference>
<dbReference type="GO" id="GO:0003677">
    <property type="term" value="F:DNA binding"/>
    <property type="evidence" value="ECO:0007669"/>
    <property type="project" value="InterPro"/>
</dbReference>
<sequence>MNRDHLNNQLTLGVDTHLTSHVAVLIDNIGKVVDTQEFPVCYIGYEKLFNWAKSFGNIRQAGLEGTGTYGAGLCKFLEEKGLKVFEVNRPNRAKRRLRGKSDPTDAENAARSVLANESTAIPKSHDGIVEALRYLVVARKSAVKARTQAINQIRALLVTAPEQVRVACYVPSTRLCIAACKQIQSNDSDVRLRTLAAMLNLLADRWLRLTEELRLIGKRLTELTKSTACHLLEQFGVGPYVAATLMVTAGDNPTRLHKESSFAALCGVNPLEASSGKTQRHRLNRGGSRDANNALWTVALIRMRSDPRTRVYAAKRTAEGKSIKEIQRCLKRYIARELYPIMVSDLSILT</sequence>
<evidence type="ECO:0000313" key="6">
    <source>
        <dbReference type="Proteomes" id="UP000595095"/>
    </source>
</evidence>
<dbReference type="Pfam" id="PF01548">
    <property type="entry name" value="DEDD_Tnp_IS110"/>
    <property type="match status" value="1"/>
</dbReference>
<dbReference type="KEGG" id="smaa:IT774_06760"/>
<dbReference type="GO" id="GO:0004803">
    <property type="term" value="F:transposase activity"/>
    <property type="evidence" value="ECO:0007669"/>
    <property type="project" value="InterPro"/>
</dbReference>
<dbReference type="Proteomes" id="UP000595095">
    <property type="component" value="Chromosome"/>
</dbReference>
<evidence type="ECO:0000313" key="5">
    <source>
        <dbReference type="EMBL" id="QPG06822.1"/>
    </source>
</evidence>
<feature type="domain" description="Transposase IS110-like N-terminal" evidence="1">
    <location>
        <begin position="12"/>
        <end position="158"/>
    </location>
</feature>
<evidence type="ECO:0000259" key="2">
    <source>
        <dbReference type="Pfam" id="PF02371"/>
    </source>
</evidence>
<gene>
    <name evidence="4" type="ORF">IT774_01930</name>
    <name evidence="5" type="ORF">IT774_06760</name>
    <name evidence="3" type="ORF">IT774_10175</name>
</gene>
<proteinExistence type="predicted"/>
<evidence type="ECO:0000313" key="4">
    <source>
        <dbReference type="EMBL" id="QPG06034.1"/>
    </source>
</evidence>
<dbReference type="InterPro" id="IPR047650">
    <property type="entry name" value="Transpos_IS110"/>
</dbReference>
<dbReference type="RefSeq" id="WP_195809695.1">
    <property type="nucleotide sequence ID" value="NZ_CP064795.1"/>
</dbReference>
<dbReference type="PANTHER" id="PTHR33055">
    <property type="entry name" value="TRANSPOSASE FOR INSERTION SEQUENCE ELEMENT IS1111A"/>
    <property type="match status" value="1"/>
</dbReference>
<evidence type="ECO:0000313" key="3">
    <source>
        <dbReference type="EMBL" id="QPG04602.1"/>
    </source>
</evidence>
<evidence type="ECO:0000259" key="1">
    <source>
        <dbReference type="Pfam" id="PF01548"/>
    </source>
</evidence>
<dbReference type="KEGG" id="smaa:IT774_10175"/>
<dbReference type="NCBIfam" id="NF033542">
    <property type="entry name" value="transpos_IS110"/>
    <property type="match status" value="1"/>
</dbReference>
<dbReference type="EMBL" id="CP064795">
    <property type="protein sequence ID" value="QPG06034.1"/>
    <property type="molecule type" value="Genomic_DNA"/>
</dbReference>